<protein>
    <submittedName>
        <fullName evidence="4">Histidine kinase</fullName>
    </submittedName>
</protein>
<organism evidence="4 5">
    <name type="scientific">Pseudaquabacterium rugosum</name>
    <dbReference type="NCBI Taxonomy" id="2984194"/>
    <lineage>
        <taxon>Bacteria</taxon>
        <taxon>Pseudomonadati</taxon>
        <taxon>Pseudomonadota</taxon>
        <taxon>Betaproteobacteria</taxon>
        <taxon>Burkholderiales</taxon>
        <taxon>Sphaerotilaceae</taxon>
        <taxon>Pseudaquabacterium</taxon>
    </lineage>
</organism>
<feature type="compositionally biased region" description="Low complexity" evidence="1">
    <location>
        <begin position="12"/>
        <end position="35"/>
    </location>
</feature>
<keyword evidence="4" id="KW-0418">Kinase</keyword>
<feature type="transmembrane region" description="Helical" evidence="2">
    <location>
        <begin position="87"/>
        <end position="106"/>
    </location>
</feature>
<dbReference type="InterPro" id="IPR036890">
    <property type="entry name" value="HATPase_C_sf"/>
</dbReference>
<evidence type="ECO:0000256" key="2">
    <source>
        <dbReference type="SAM" id="Phobius"/>
    </source>
</evidence>
<dbReference type="Proteomes" id="UP001368500">
    <property type="component" value="Unassembled WGS sequence"/>
</dbReference>
<proteinExistence type="predicted"/>
<dbReference type="InterPro" id="IPR010559">
    <property type="entry name" value="Sig_transdc_His_kin_internal"/>
</dbReference>
<keyword evidence="5" id="KW-1185">Reference proteome</keyword>
<name>A0ABU9BCX0_9BURK</name>
<dbReference type="Gene3D" id="3.30.565.10">
    <property type="entry name" value="Histidine kinase-like ATPase, C-terminal domain"/>
    <property type="match status" value="1"/>
</dbReference>
<dbReference type="Pfam" id="PF06580">
    <property type="entry name" value="His_kinase"/>
    <property type="match status" value="1"/>
</dbReference>
<gene>
    <name evidence="4" type="ORF">AACH11_17550</name>
</gene>
<evidence type="ECO:0000313" key="4">
    <source>
        <dbReference type="EMBL" id="MEK8027774.1"/>
    </source>
</evidence>
<evidence type="ECO:0000313" key="5">
    <source>
        <dbReference type="Proteomes" id="UP001368500"/>
    </source>
</evidence>
<feature type="transmembrane region" description="Helical" evidence="2">
    <location>
        <begin position="183"/>
        <end position="201"/>
    </location>
</feature>
<keyword evidence="2" id="KW-1133">Transmembrane helix</keyword>
<keyword evidence="2" id="KW-0812">Transmembrane</keyword>
<reference evidence="4 5" key="1">
    <citation type="submission" date="2024-04" db="EMBL/GenBank/DDBJ databases">
        <title>Novel species of the genus Ideonella isolated from streams.</title>
        <authorList>
            <person name="Lu H."/>
        </authorList>
    </citation>
    <scope>NUCLEOTIDE SEQUENCE [LARGE SCALE GENOMIC DNA]</scope>
    <source>
        <strain evidence="4 5">BYS139W</strain>
    </source>
</reference>
<dbReference type="PANTHER" id="PTHR34220:SF7">
    <property type="entry name" value="SENSOR HISTIDINE KINASE YPDA"/>
    <property type="match status" value="1"/>
</dbReference>
<evidence type="ECO:0000256" key="1">
    <source>
        <dbReference type="SAM" id="MobiDB-lite"/>
    </source>
</evidence>
<feature type="domain" description="Signal transduction histidine kinase internal region" evidence="3">
    <location>
        <begin position="219"/>
        <end position="297"/>
    </location>
</feature>
<dbReference type="PANTHER" id="PTHR34220">
    <property type="entry name" value="SENSOR HISTIDINE KINASE YPDA"/>
    <property type="match status" value="1"/>
</dbReference>
<feature type="region of interest" description="Disordered" evidence="1">
    <location>
        <begin position="1"/>
        <end position="37"/>
    </location>
</feature>
<dbReference type="GO" id="GO:0016301">
    <property type="term" value="F:kinase activity"/>
    <property type="evidence" value="ECO:0007669"/>
    <property type="project" value="UniProtKB-KW"/>
</dbReference>
<evidence type="ECO:0000259" key="3">
    <source>
        <dbReference type="Pfam" id="PF06580"/>
    </source>
</evidence>
<dbReference type="RefSeq" id="WP_341375555.1">
    <property type="nucleotide sequence ID" value="NZ_JBBUTF010000016.1"/>
</dbReference>
<feature type="transmembrane region" description="Helical" evidence="2">
    <location>
        <begin position="118"/>
        <end position="139"/>
    </location>
</feature>
<dbReference type="InterPro" id="IPR050640">
    <property type="entry name" value="Bact_2-comp_sensor_kinase"/>
</dbReference>
<dbReference type="EMBL" id="JBBUTF010000016">
    <property type="protein sequence ID" value="MEK8027774.1"/>
    <property type="molecule type" value="Genomic_DNA"/>
</dbReference>
<feature type="compositionally biased region" description="Pro residues" evidence="1">
    <location>
        <begin position="1"/>
        <end position="11"/>
    </location>
</feature>
<dbReference type="SUPFAM" id="SSF55874">
    <property type="entry name" value="ATPase domain of HSP90 chaperone/DNA topoisomerase II/histidine kinase"/>
    <property type="match status" value="1"/>
</dbReference>
<accession>A0ABU9BCX0</accession>
<feature type="transmembrane region" description="Helical" evidence="2">
    <location>
        <begin position="151"/>
        <end position="171"/>
    </location>
</feature>
<sequence length="405" mass="43995">MPLTSPRPRPAAGPADGVGAASSAPHDAADALAPDTSIWPQALHEAPDTRLDSHVELEAIGTFDPRQDDGAPPERAAAWGPLCEPGLVLRLLLWGSVTTLLLAWPGSDGPHDWLARSSVLLCVLLAGLPPWMAVLCLWCRHVRPRWPRHRTAWLTRLLPSLLGALVTVPGWGLLQLFGLVRPGLWPLAGHLLVGAALGLGLDRGLRLRQARHRPADARARLAELQSRIRPHFLFNALNTALALVPARPRQAETVLEDLAALFQVALAESGSAVTLADELDLARRYLAIEQMRFGERLVLSWDLDPKAARARLPPLVLQPLVENAVRHGIEPSATGGELRVRTRCWGGIVRIEVINTLPPEPGPPGSGLALANVRERLRLMHDLAGRLHTERNGERHLALIEVPLG</sequence>
<keyword evidence="4" id="KW-0808">Transferase</keyword>
<keyword evidence="2" id="KW-0472">Membrane</keyword>
<comment type="caution">
    <text evidence="4">The sequence shown here is derived from an EMBL/GenBank/DDBJ whole genome shotgun (WGS) entry which is preliminary data.</text>
</comment>